<dbReference type="PROSITE" id="PS50102">
    <property type="entry name" value="RRM"/>
    <property type="match status" value="3"/>
</dbReference>
<proteinExistence type="predicted"/>
<gene>
    <name evidence="5" type="primary">105261979</name>
</gene>
<evidence type="ECO:0000256" key="1">
    <source>
        <dbReference type="ARBA" id="ARBA00022884"/>
    </source>
</evidence>
<keyword evidence="1 2" id="KW-0694">RNA-binding</keyword>
<dbReference type="Gene3D" id="3.30.70.330">
    <property type="match status" value="3"/>
</dbReference>
<sequence>MEYMPVPVTSIVMAQNYVVTTNNNMNNAGDMLSTRPLNSPEYDNAVAASSSPTSSESPPQWQHAPSMELMHMNGRKVLGPPEDWVGPPPSSVCELFVRRIPRDLNEHKLLGPFLRFGRIYEIRLPMDFNQSYRGYAYVKYTNEEDAACAMEVLNHYYVQKGRKLEILHSYEKCRLFVTNIPKHLDEQEIEREFRKIFPTMERIYTRPSSSNDVNHSGGCGDGTTSDQVTGNRGHVFVHFPSHLHALEAKKKITPGLIRMWDKDLKVVWAHTDRENNATKASKTLFVRNVDFTVNNRDIIELLVKYVPRTAVCKISKVRTTAFFDFTTREAAEICLKQLQGVELRGRRLDVEWAKPSEQQSLHRMRGTDFDAVLRLKCIANGWHIPIIIFGCHYEQEHVQYCVVVLRDAHGTVRATFCIMNTTELVDIHSRMCEVVCALVETIGTFPDYNYVFMVEKDSAHLLGMIMFNPFSPDFVAACGVPHDFHFDLNELIDLSSAVISLSYCSDEVLLAAYKESFRTQNDCTYLRNWPLIGHRIFATIMPKYRNKPPLKYNLNDTQIVMALCFTATGTNAALPNRQYIGFRVCNFDQGYEGLRYVSLNLLPVALTQSRFAVSHVLNHVLYGGTQYYHPSQRIMMPPLWITGCSYAESIKQPNNCETKKEESNSISIKNSEQQMSIRFFPQQSSTPTPQHGAQLPGTFITAQYTQPVFNNIINTSNVINTSKTIVSPNISTPPPASSFPNALVSQPANGYAPP</sequence>
<feature type="region of interest" description="Disordered" evidence="3">
    <location>
        <begin position="732"/>
        <end position="754"/>
    </location>
</feature>
<accession>A0A1I8NIY7</accession>
<evidence type="ECO:0000256" key="3">
    <source>
        <dbReference type="SAM" id="MobiDB-lite"/>
    </source>
</evidence>
<dbReference type="EnsemblMetazoa" id="MDOA015911-RA">
    <property type="protein sequence ID" value="MDOA015911-PA"/>
    <property type="gene ID" value="MDOA015911"/>
</dbReference>
<dbReference type="AlphaFoldDB" id="A0A1I8NIY7"/>
<organism evidence="5">
    <name type="scientific">Musca domestica</name>
    <name type="common">House fly</name>
    <dbReference type="NCBI Taxonomy" id="7370"/>
    <lineage>
        <taxon>Eukaryota</taxon>
        <taxon>Metazoa</taxon>
        <taxon>Ecdysozoa</taxon>
        <taxon>Arthropoda</taxon>
        <taxon>Hexapoda</taxon>
        <taxon>Insecta</taxon>
        <taxon>Pterygota</taxon>
        <taxon>Neoptera</taxon>
        <taxon>Endopterygota</taxon>
        <taxon>Diptera</taxon>
        <taxon>Brachycera</taxon>
        <taxon>Muscomorpha</taxon>
        <taxon>Muscoidea</taxon>
        <taxon>Muscidae</taxon>
        <taxon>Musca</taxon>
    </lineage>
</organism>
<evidence type="ECO:0000313" key="5">
    <source>
        <dbReference type="EnsemblMetazoa" id="MDOA015911-PA"/>
    </source>
</evidence>
<feature type="domain" description="RRM" evidence="4">
    <location>
        <begin position="282"/>
        <end position="355"/>
    </location>
</feature>
<dbReference type="KEGG" id="mde:105261979"/>
<name>A0A1I8NIY7_MUSDO</name>
<protein>
    <recommendedName>
        <fullName evidence="4">RRM domain-containing protein</fullName>
    </recommendedName>
</protein>
<dbReference type="InterPro" id="IPR035979">
    <property type="entry name" value="RBD_domain_sf"/>
</dbReference>
<feature type="compositionally biased region" description="Low complexity" evidence="3">
    <location>
        <begin position="49"/>
        <end position="59"/>
    </location>
</feature>
<reference evidence="5" key="1">
    <citation type="submission" date="2020-05" db="UniProtKB">
        <authorList>
            <consortium name="EnsemblMetazoa"/>
        </authorList>
    </citation>
    <scope>IDENTIFICATION</scope>
    <source>
        <strain evidence="5">Aabys</strain>
    </source>
</reference>
<dbReference type="InterPro" id="IPR000504">
    <property type="entry name" value="RRM_dom"/>
</dbReference>
<feature type="domain" description="RRM" evidence="4">
    <location>
        <begin position="93"/>
        <end position="171"/>
    </location>
</feature>
<dbReference type="VEuPathDB" id="VectorBase:MDOA015911"/>
<dbReference type="PANTHER" id="PTHR21245">
    <property type="entry name" value="HETEROGENEOUS NUCLEAR RIBONUCLEOPROTEIN"/>
    <property type="match status" value="1"/>
</dbReference>
<dbReference type="SUPFAM" id="SSF54928">
    <property type="entry name" value="RNA-binding domain, RBD"/>
    <property type="match status" value="2"/>
</dbReference>
<dbReference type="VEuPathDB" id="VectorBase:MDOMA2_016723"/>
<evidence type="ECO:0000259" key="4">
    <source>
        <dbReference type="PROSITE" id="PS50102"/>
    </source>
</evidence>
<dbReference type="GO" id="GO:0003723">
    <property type="term" value="F:RNA binding"/>
    <property type="evidence" value="ECO:0007669"/>
    <property type="project" value="UniProtKB-UniRule"/>
</dbReference>
<dbReference type="RefSeq" id="XP_011293511.2">
    <property type="nucleotide sequence ID" value="XM_011295209.3"/>
</dbReference>
<dbReference type="STRING" id="7370.A0A1I8NIY7"/>
<dbReference type="OrthoDB" id="3800936at2759"/>
<feature type="region of interest" description="Disordered" evidence="3">
    <location>
        <begin position="29"/>
        <end position="62"/>
    </location>
</feature>
<dbReference type="Pfam" id="PF00076">
    <property type="entry name" value="RRM_1"/>
    <property type="match status" value="2"/>
</dbReference>
<evidence type="ECO:0000256" key="2">
    <source>
        <dbReference type="PROSITE-ProRule" id="PRU00176"/>
    </source>
</evidence>
<feature type="compositionally biased region" description="Polar residues" evidence="3">
    <location>
        <begin position="738"/>
        <end position="748"/>
    </location>
</feature>
<dbReference type="InterPro" id="IPR012677">
    <property type="entry name" value="Nucleotide-bd_a/b_plait_sf"/>
</dbReference>
<feature type="domain" description="RRM" evidence="4">
    <location>
        <begin position="173"/>
        <end position="271"/>
    </location>
</feature>
<dbReference type="SMART" id="SM00360">
    <property type="entry name" value="RRM"/>
    <property type="match status" value="3"/>
</dbReference>